<dbReference type="EMBL" id="MSIE01000068">
    <property type="protein sequence ID" value="OLF11340.1"/>
    <property type="molecule type" value="Genomic_DNA"/>
</dbReference>
<dbReference type="OrthoDB" id="5187234at2"/>
<proteinExistence type="predicted"/>
<dbReference type="AlphaFoldDB" id="A0A1Q8CAH5"/>
<evidence type="ECO:0000313" key="2">
    <source>
        <dbReference type="Proteomes" id="UP000185596"/>
    </source>
</evidence>
<gene>
    <name evidence="1" type="ORF">BU204_30465</name>
</gene>
<keyword evidence="2" id="KW-1185">Reference proteome</keyword>
<evidence type="ECO:0000313" key="1">
    <source>
        <dbReference type="EMBL" id="OLF11340.1"/>
    </source>
</evidence>
<sequence length="205" mass="22786">MTNGHSQSAWRTELLSALDQLSSLRDDLRSSESPIEPDLLMETVELVAKAERAVFELTRTNPGVDVDAVRDLGNRGIDFLTIASTVGITTVLLPFLQSLVQNAGNDVYKALTKLVRSKTRHSDQRDDPERIVLDDKQSEVRVIIDSSVDRAAVDSLREIDLTDPAMRHTVLRWNADKGQWLPDSTTQPVSFWLPGDPLDVRDGAP</sequence>
<comment type="caution">
    <text evidence="1">The sequence shown here is derived from an EMBL/GenBank/DDBJ whole genome shotgun (WGS) entry which is preliminary data.</text>
</comment>
<dbReference type="Proteomes" id="UP000185596">
    <property type="component" value="Unassembled WGS sequence"/>
</dbReference>
<accession>A0A1Q8CAH5</accession>
<dbReference type="RefSeq" id="WP_075129234.1">
    <property type="nucleotide sequence ID" value="NZ_MSIE01000068.1"/>
</dbReference>
<name>A0A1Q8CAH5_9PSEU</name>
<organism evidence="1 2">
    <name type="scientific">Actinophytocola xanthii</name>
    <dbReference type="NCBI Taxonomy" id="1912961"/>
    <lineage>
        <taxon>Bacteria</taxon>
        <taxon>Bacillati</taxon>
        <taxon>Actinomycetota</taxon>
        <taxon>Actinomycetes</taxon>
        <taxon>Pseudonocardiales</taxon>
        <taxon>Pseudonocardiaceae</taxon>
    </lineage>
</organism>
<reference evidence="1 2" key="1">
    <citation type="submission" date="2016-12" db="EMBL/GenBank/DDBJ databases">
        <title>The draft genome sequence of Actinophytocola sp. 11-183.</title>
        <authorList>
            <person name="Wang W."/>
            <person name="Yuan L."/>
        </authorList>
    </citation>
    <scope>NUCLEOTIDE SEQUENCE [LARGE SCALE GENOMIC DNA]</scope>
    <source>
        <strain evidence="1 2">11-183</strain>
    </source>
</reference>
<protein>
    <submittedName>
        <fullName evidence="1">Uncharacterized protein</fullName>
    </submittedName>
</protein>